<sequence length="68" mass="7471">MARPPIVVYPPTEGGGRRVRVDGQAIGLARTLSELREFLRRAGMPNAEDVDLSDPALVEWRGGGPTRW</sequence>
<comment type="caution">
    <text evidence="1">The sequence shown here is derived from an EMBL/GenBank/DDBJ whole genome shotgun (WGS) entry which is preliminary data.</text>
</comment>
<name>A0ABU2K073_9ACTN</name>
<evidence type="ECO:0000313" key="1">
    <source>
        <dbReference type="EMBL" id="MDT0270602.1"/>
    </source>
</evidence>
<evidence type="ECO:0000313" key="2">
    <source>
        <dbReference type="Proteomes" id="UP001183410"/>
    </source>
</evidence>
<dbReference type="RefSeq" id="WP_311670667.1">
    <property type="nucleotide sequence ID" value="NZ_JAVREO010000029.1"/>
</dbReference>
<gene>
    <name evidence="1" type="ORF">RM844_30450</name>
</gene>
<protein>
    <submittedName>
        <fullName evidence="1">Uncharacterized protein</fullName>
    </submittedName>
</protein>
<keyword evidence="2" id="KW-1185">Reference proteome</keyword>
<proteinExistence type="predicted"/>
<dbReference type="Proteomes" id="UP001183410">
    <property type="component" value="Unassembled WGS sequence"/>
</dbReference>
<accession>A0ABU2K073</accession>
<reference evidence="2" key="1">
    <citation type="submission" date="2023-07" db="EMBL/GenBank/DDBJ databases">
        <title>30 novel species of actinomycetes from the DSMZ collection.</title>
        <authorList>
            <person name="Nouioui I."/>
        </authorList>
    </citation>
    <scope>NUCLEOTIDE SEQUENCE [LARGE SCALE GENOMIC DNA]</scope>
    <source>
        <strain evidence="2">DSM 44915</strain>
    </source>
</reference>
<dbReference type="EMBL" id="JAVREO010000029">
    <property type="protein sequence ID" value="MDT0270602.1"/>
    <property type="molecule type" value="Genomic_DNA"/>
</dbReference>
<organism evidence="1 2">
    <name type="scientific">Streptomyces chisholmiae</name>
    <dbReference type="NCBI Taxonomy" id="3075540"/>
    <lineage>
        <taxon>Bacteria</taxon>
        <taxon>Bacillati</taxon>
        <taxon>Actinomycetota</taxon>
        <taxon>Actinomycetes</taxon>
        <taxon>Kitasatosporales</taxon>
        <taxon>Streptomycetaceae</taxon>
        <taxon>Streptomyces</taxon>
    </lineage>
</organism>